<keyword evidence="2" id="KW-0472">Membrane</keyword>
<organism evidence="3">
    <name type="scientific">Eucalyptus grandis</name>
    <name type="common">Flooded gum</name>
    <dbReference type="NCBI Taxonomy" id="71139"/>
    <lineage>
        <taxon>Eukaryota</taxon>
        <taxon>Viridiplantae</taxon>
        <taxon>Streptophyta</taxon>
        <taxon>Embryophyta</taxon>
        <taxon>Tracheophyta</taxon>
        <taxon>Spermatophyta</taxon>
        <taxon>Magnoliopsida</taxon>
        <taxon>eudicotyledons</taxon>
        <taxon>Gunneridae</taxon>
        <taxon>Pentapetalae</taxon>
        <taxon>rosids</taxon>
        <taxon>malvids</taxon>
        <taxon>Myrtales</taxon>
        <taxon>Myrtaceae</taxon>
        <taxon>Myrtoideae</taxon>
        <taxon>Eucalypteae</taxon>
        <taxon>Eucalyptus</taxon>
    </lineage>
</organism>
<feature type="transmembrane region" description="Helical" evidence="2">
    <location>
        <begin position="81"/>
        <end position="99"/>
    </location>
</feature>
<reference evidence="3" key="1">
    <citation type="submission" date="2013-07" db="EMBL/GenBank/DDBJ databases">
        <title>The genome of Eucalyptus grandis.</title>
        <authorList>
            <person name="Schmutz J."/>
            <person name="Hayes R."/>
            <person name="Myburg A."/>
            <person name="Tuskan G."/>
            <person name="Grattapaglia D."/>
            <person name="Rokhsar D.S."/>
        </authorList>
    </citation>
    <scope>NUCLEOTIDE SEQUENCE</scope>
    <source>
        <tissue evidence="3">Leaf extractions</tissue>
    </source>
</reference>
<proteinExistence type="predicted"/>
<accession>A0A059B4Y9</accession>
<dbReference type="Gramene" id="KCW61198">
    <property type="protein sequence ID" value="KCW61198"/>
    <property type="gene ID" value="EUGRSUZ_H03962"/>
</dbReference>
<feature type="region of interest" description="Disordered" evidence="1">
    <location>
        <begin position="1"/>
        <end position="63"/>
    </location>
</feature>
<dbReference type="EMBL" id="KK198760">
    <property type="protein sequence ID" value="KCW61198.1"/>
    <property type="molecule type" value="Genomic_DNA"/>
</dbReference>
<evidence type="ECO:0000256" key="1">
    <source>
        <dbReference type="SAM" id="MobiDB-lite"/>
    </source>
</evidence>
<feature type="compositionally biased region" description="Polar residues" evidence="1">
    <location>
        <begin position="18"/>
        <end position="34"/>
    </location>
</feature>
<gene>
    <name evidence="3" type="ORF">EUGRSUZ_H03962</name>
</gene>
<keyword evidence="2" id="KW-1133">Transmembrane helix</keyword>
<name>A0A059B4Y9_EUCGR</name>
<evidence type="ECO:0000313" key="3">
    <source>
        <dbReference type="EMBL" id="KCW61198.1"/>
    </source>
</evidence>
<keyword evidence="2" id="KW-0812">Transmembrane</keyword>
<dbReference type="InParanoid" id="A0A059B4Y9"/>
<dbReference type="AlphaFoldDB" id="A0A059B4Y9"/>
<feature type="transmembrane region" description="Helical" evidence="2">
    <location>
        <begin position="111"/>
        <end position="131"/>
    </location>
</feature>
<sequence>MVTNRVEAQEKHAEAATARQSFGRATQGLQSSATELHVTGRGSAAAGQRWHDEGQRRGTGRGFDDYGGAVDKLDGEGVDDWLLFFVPSIFFPLFSLFYWPVPSHPSLSSHVSLTILLSLGVFICVSVQKLFHGTEMRIKKKKKPKHIW</sequence>
<protein>
    <submittedName>
        <fullName evidence="3">Uncharacterized protein</fullName>
    </submittedName>
</protein>
<evidence type="ECO:0000256" key="2">
    <source>
        <dbReference type="SAM" id="Phobius"/>
    </source>
</evidence>